<evidence type="ECO:0000256" key="2">
    <source>
        <dbReference type="ARBA" id="ARBA00022729"/>
    </source>
</evidence>
<organism evidence="7 8">
    <name type="scientific">Sphingomonas lycopersici</name>
    <dbReference type="NCBI Taxonomy" id="2951807"/>
    <lineage>
        <taxon>Bacteria</taxon>
        <taxon>Pseudomonadati</taxon>
        <taxon>Pseudomonadota</taxon>
        <taxon>Alphaproteobacteria</taxon>
        <taxon>Sphingomonadales</taxon>
        <taxon>Sphingomonadaceae</taxon>
        <taxon>Sphingomonas</taxon>
    </lineage>
</organism>
<comment type="subcellular location">
    <subcellularLocation>
        <location evidence="1">Membrane</location>
    </subcellularLocation>
</comment>
<comment type="similarity">
    <text evidence="4">Belongs to the Omp25/RopB family.</text>
</comment>
<evidence type="ECO:0000259" key="6">
    <source>
        <dbReference type="Pfam" id="PF13505"/>
    </source>
</evidence>
<dbReference type="Proteomes" id="UP001165565">
    <property type="component" value="Unassembled WGS sequence"/>
</dbReference>
<dbReference type="InterPro" id="IPR011250">
    <property type="entry name" value="OMP/PagP_B-barrel"/>
</dbReference>
<keyword evidence="3" id="KW-0472">Membrane</keyword>
<accession>A0AA41ZDF6</accession>
<dbReference type="GO" id="GO:0016020">
    <property type="term" value="C:membrane"/>
    <property type="evidence" value="ECO:0007669"/>
    <property type="project" value="UniProtKB-SubCell"/>
</dbReference>
<keyword evidence="2 5" id="KW-0732">Signal</keyword>
<dbReference type="PANTHER" id="PTHR34001:SF3">
    <property type="entry name" value="BLL7405 PROTEIN"/>
    <property type="match status" value="1"/>
</dbReference>
<feature type="chain" id="PRO_5041224622" evidence="5">
    <location>
        <begin position="24"/>
        <end position="205"/>
    </location>
</feature>
<dbReference type="InterPro" id="IPR051692">
    <property type="entry name" value="OMP-like"/>
</dbReference>
<sequence length="205" mass="21991">MRKLVFAAAAASIGAALATPALAQGEQAPFSGPRVEALVGWDHLRDGSDGSTEGRDGFTYGGAIGYDARVGGNVVLGIDGEITGSTTKARTSDLIQTGDRLRVRAGRDIYVGARAGYVISPQAMVYVKGGYTNARINARYFDGVSTTVEDNRNMDGYRVGAGLEYNLTPSTYIKGEYRYSHYGKFDNYDVDVDRHQILAGVGVRF</sequence>
<proteinExistence type="inferred from homology"/>
<evidence type="ECO:0000256" key="5">
    <source>
        <dbReference type="SAM" id="SignalP"/>
    </source>
</evidence>
<reference evidence="7" key="1">
    <citation type="submission" date="2022-06" db="EMBL/GenBank/DDBJ databases">
        <title>Sphingomonas sp. nov. isolated from rhizosphere soil of tomato.</title>
        <authorList>
            <person name="Dong H."/>
            <person name="Gao R."/>
        </authorList>
    </citation>
    <scope>NUCLEOTIDE SEQUENCE</scope>
    <source>
        <strain evidence="7">MMSM24</strain>
    </source>
</reference>
<keyword evidence="8" id="KW-1185">Reference proteome</keyword>
<dbReference type="InterPro" id="IPR027385">
    <property type="entry name" value="Beta-barrel_OMP"/>
</dbReference>
<dbReference type="EMBL" id="JANFAV010000018">
    <property type="protein sequence ID" value="MCW6537106.1"/>
    <property type="molecule type" value="Genomic_DNA"/>
</dbReference>
<feature type="signal peptide" evidence="5">
    <location>
        <begin position="1"/>
        <end position="23"/>
    </location>
</feature>
<gene>
    <name evidence="7" type="ORF">NEE01_20190</name>
</gene>
<protein>
    <submittedName>
        <fullName evidence="7">Porin family protein</fullName>
    </submittedName>
</protein>
<comment type="caution">
    <text evidence="7">The sequence shown here is derived from an EMBL/GenBank/DDBJ whole genome shotgun (WGS) entry which is preliminary data.</text>
</comment>
<evidence type="ECO:0000256" key="1">
    <source>
        <dbReference type="ARBA" id="ARBA00004370"/>
    </source>
</evidence>
<dbReference type="Gene3D" id="2.40.160.20">
    <property type="match status" value="1"/>
</dbReference>
<evidence type="ECO:0000256" key="4">
    <source>
        <dbReference type="ARBA" id="ARBA00038306"/>
    </source>
</evidence>
<dbReference type="SUPFAM" id="SSF56925">
    <property type="entry name" value="OMPA-like"/>
    <property type="match status" value="1"/>
</dbReference>
<feature type="domain" description="Outer membrane protein beta-barrel" evidence="6">
    <location>
        <begin position="14"/>
        <end position="205"/>
    </location>
</feature>
<dbReference type="PANTHER" id="PTHR34001">
    <property type="entry name" value="BLL7405 PROTEIN"/>
    <property type="match status" value="1"/>
</dbReference>
<dbReference type="AlphaFoldDB" id="A0AA41ZDF6"/>
<evidence type="ECO:0000256" key="3">
    <source>
        <dbReference type="ARBA" id="ARBA00023136"/>
    </source>
</evidence>
<evidence type="ECO:0000313" key="7">
    <source>
        <dbReference type="EMBL" id="MCW6537106.1"/>
    </source>
</evidence>
<evidence type="ECO:0000313" key="8">
    <source>
        <dbReference type="Proteomes" id="UP001165565"/>
    </source>
</evidence>
<name>A0AA41ZDF6_9SPHN</name>
<dbReference type="RefSeq" id="WP_179512473.1">
    <property type="nucleotide sequence ID" value="NZ_JANFAU010000011.1"/>
</dbReference>
<dbReference type="Pfam" id="PF13505">
    <property type="entry name" value="OMP_b-brl"/>
    <property type="match status" value="1"/>
</dbReference>